<feature type="non-terminal residue" evidence="5">
    <location>
        <position position="1"/>
    </location>
</feature>
<evidence type="ECO:0008006" key="7">
    <source>
        <dbReference type="Google" id="ProtNLM"/>
    </source>
</evidence>
<dbReference type="Gramene" id="TVU16801">
    <property type="protein sequence ID" value="TVU16801"/>
    <property type="gene ID" value="EJB05_36956"/>
</dbReference>
<keyword evidence="3" id="KW-0677">Repeat</keyword>
<evidence type="ECO:0000313" key="6">
    <source>
        <dbReference type="Proteomes" id="UP000324897"/>
    </source>
</evidence>
<dbReference type="Gene3D" id="2.130.10.10">
    <property type="entry name" value="YVTN repeat-like/Quinoprotein amine dehydrogenase"/>
    <property type="match status" value="1"/>
</dbReference>
<organism evidence="5 6">
    <name type="scientific">Eragrostis curvula</name>
    <name type="common">weeping love grass</name>
    <dbReference type="NCBI Taxonomy" id="38414"/>
    <lineage>
        <taxon>Eukaryota</taxon>
        <taxon>Viridiplantae</taxon>
        <taxon>Streptophyta</taxon>
        <taxon>Embryophyta</taxon>
        <taxon>Tracheophyta</taxon>
        <taxon>Spermatophyta</taxon>
        <taxon>Magnoliopsida</taxon>
        <taxon>Liliopsida</taxon>
        <taxon>Poales</taxon>
        <taxon>Poaceae</taxon>
        <taxon>PACMAD clade</taxon>
        <taxon>Chloridoideae</taxon>
        <taxon>Eragrostideae</taxon>
        <taxon>Eragrostidinae</taxon>
        <taxon>Eragrostis</taxon>
    </lineage>
</organism>
<dbReference type="PANTHER" id="PTHR44040">
    <property type="entry name" value="RETINOBLASTOMA-BINDING PROTEIN 5"/>
    <property type="match status" value="1"/>
</dbReference>
<dbReference type="PANTHER" id="PTHR44040:SF1">
    <property type="entry name" value="RETINOBLASTOMA-BINDING PROTEIN 5"/>
    <property type="match status" value="1"/>
</dbReference>
<dbReference type="InterPro" id="IPR037850">
    <property type="entry name" value="RBBP5/Swd1"/>
</dbReference>
<dbReference type="SUPFAM" id="SSF50978">
    <property type="entry name" value="WD40 repeat-like"/>
    <property type="match status" value="1"/>
</dbReference>
<evidence type="ECO:0000256" key="4">
    <source>
        <dbReference type="ARBA" id="ARBA00023242"/>
    </source>
</evidence>
<reference evidence="5 6" key="1">
    <citation type="journal article" date="2019" name="Sci. Rep.">
        <title>A high-quality genome of Eragrostis curvula grass provides insights into Poaceae evolution and supports new strategies to enhance forage quality.</title>
        <authorList>
            <person name="Carballo J."/>
            <person name="Santos B.A.C.M."/>
            <person name="Zappacosta D."/>
            <person name="Garbus I."/>
            <person name="Selva J.P."/>
            <person name="Gallo C.A."/>
            <person name="Diaz A."/>
            <person name="Albertini E."/>
            <person name="Caccamo M."/>
            <person name="Echenique V."/>
        </authorList>
    </citation>
    <scope>NUCLEOTIDE SEQUENCE [LARGE SCALE GENOMIC DNA]</scope>
    <source>
        <strain evidence="6">cv. Victoria</strain>
        <tissue evidence="5">Leaf</tissue>
    </source>
</reference>
<evidence type="ECO:0000256" key="3">
    <source>
        <dbReference type="ARBA" id="ARBA00022737"/>
    </source>
</evidence>
<accession>A0A5J9U1A8</accession>
<name>A0A5J9U1A8_9POAL</name>
<evidence type="ECO:0000256" key="1">
    <source>
        <dbReference type="ARBA" id="ARBA00004123"/>
    </source>
</evidence>
<comment type="caution">
    <text evidence="5">The sequence shown here is derived from an EMBL/GenBank/DDBJ whole genome shotgun (WGS) entry which is preliminary data.</text>
</comment>
<keyword evidence="2" id="KW-0853">WD repeat</keyword>
<dbReference type="AlphaFoldDB" id="A0A5J9U1A8"/>
<dbReference type="InterPro" id="IPR036322">
    <property type="entry name" value="WD40_repeat_dom_sf"/>
</dbReference>
<dbReference type="InterPro" id="IPR015943">
    <property type="entry name" value="WD40/YVTN_repeat-like_dom_sf"/>
</dbReference>
<evidence type="ECO:0000256" key="2">
    <source>
        <dbReference type="ARBA" id="ARBA00022574"/>
    </source>
</evidence>
<proteinExistence type="predicted"/>
<sequence>MKECLEHGCMNCISFNRKGTLLADAITNLQWNAACFSGNGEWIVGGSATEGEHRLQIWDKAGRPVKSLQCPNEAPIDLTWHPAEPTIATISVSGIVYIWAKVHEEKWRAFAPDFVELEENEEYIEQEDEFDLNGKEEKAQEANIDEDADIDIETYEKNTMFSDLEDSVDEIVYLPSIPSPDALDE</sequence>
<dbReference type="EMBL" id="RWGY01000030">
    <property type="protein sequence ID" value="TVU16801.1"/>
    <property type="molecule type" value="Genomic_DNA"/>
</dbReference>
<dbReference type="Proteomes" id="UP000324897">
    <property type="component" value="Unassembled WGS sequence"/>
</dbReference>
<keyword evidence="4" id="KW-0539">Nucleus</keyword>
<gene>
    <name evidence="5" type="ORF">EJB05_36956</name>
</gene>
<evidence type="ECO:0000313" key="5">
    <source>
        <dbReference type="EMBL" id="TVU16801.1"/>
    </source>
</evidence>
<dbReference type="OrthoDB" id="196858at2759"/>
<keyword evidence="6" id="KW-1185">Reference proteome</keyword>
<comment type="subcellular location">
    <subcellularLocation>
        <location evidence="1">Nucleus</location>
    </subcellularLocation>
</comment>
<dbReference type="GO" id="GO:0048188">
    <property type="term" value="C:Set1C/COMPASS complex"/>
    <property type="evidence" value="ECO:0007669"/>
    <property type="project" value="InterPro"/>
</dbReference>
<protein>
    <recommendedName>
        <fullName evidence="7">Anaphase-promoting complex subunit 4 WD40 domain-containing protein</fullName>
    </recommendedName>
</protein>